<dbReference type="Pfam" id="PF22939">
    <property type="entry name" value="WHD_GPIID"/>
    <property type="match status" value="1"/>
</dbReference>
<gene>
    <name evidence="4" type="ORF">K469DRAFT_685351</name>
</gene>
<name>A0A6A6EA42_9PEZI</name>
<dbReference type="InterPro" id="IPR002110">
    <property type="entry name" value="Ankyrin_rpt"/>
</dbReference>
<sequence length="819" mass="91441">MGEPLSVIGVVLAIPAVIKLLLGYCSDTKGAKKDIQGHITELFTLKGILEHIKNQQDTFHAGPIPSMPPKYASKEFLQVLAATNQILQSLQMSLEPKQSCFGQSVQRMTWTFKKGEVEEQFRRLERAKTWFIVMMTADNLSSCQGILSDISRLTSEIQNDRENREKEAIAKRRVVAMASAGRTGAGPFNGLQIASQRYQCLVSERPTDSLFGDSGGQGSSLVAPRQMLNLINEFAAGSGKTTLIAYIIEHIKALNAKAEDIALAYFYCSFDHLATQDPINILASLVAQLSSRAPQIIDDFSSKFADAVKAKLPRSLSLEDIEGTFVRNTAQLSGTLLLVDAVNESEKFMDVTKMLIKMVRNGNNVRLIVTSTGGLGSEMSTDDVNITHCNMHSLDINKDIGLYIDSKLANDANLMKLSEPLKIEIRDAIVSRAGGMFRYAHSQIQRLTRQLTGRDIRRALADMPRDLDETYARILTKISRDSTIQKYMQRALLWLSFASRPLNLHELCDAIVIEDDDTYINDDSRLHDPEIIIDLAHGLLDYDRNSMLLSLAHSSVKVFLTSEWIRTSEARAFALEEEEAHRIIMRKCLVYLGFSEFQARCGQPVRLNCAGASRYPLLGYAAFNWSFHARCIRQEDWRTIDRFLSTRLMPNGGNYGYWIQYITGPVSWLPMEVIVATSPLYYAASFGFTRLIKAILDFDPSVNLEDPGGQAGSTTLQVACFRAQREPARLLVEAGANPLCLDGSRYGEGFSSLFWAKQNGWDDIVKLMTEVASRRGFRDPVRRGAAIATDKEAQEIQREAIKYIEAVSSSLGTPESQWE</sequence>
<evidence type="ECO:0000256" key="1">
    <source>
        <dbReference type="ARBA" id="ARBA00022737"/>
    </source>
</evidence>
<evidence type="ECO:0000313" key="4">
    <source>
        <dbReference type="EMBL" id="KAF2188023.1"/>
    </source>
</evidence>
<dbReference type="PANTHER" id="PTHR10039:SF16">
    <property type="entry name" value="GPI INOSITOL-DEACYLASE"/>
    <property type="match status" value="1"/>
</dbReference>
<dbReference type="OrthoDB" id="1577640at2759"/>
<feature type="domain" description="GPI inositol-deacylase winged helix" evidence="2">
    <location>
        <begin position="482"/>
        <end position="569"/>
    </location>
</feature>
<dbReference type="SUPFAM" id="SSF52540">
    <property type="entry name" value="P-loop containing nucleoside triphosphate hydrolases"/>
    <property type="match status" value="1"/>
</dbReference>
<dbReference type="Pfam" id="PF24883">
    <property type="entry name" value="NPHP3_N"/>
    <property type="match status" value="1"/>
</dbReference>
<dbReference type="InterPro" id="IPR056884">
    <property type="entry name" value="NPHP3-like_N"/>
</dbReference>
<organism evidence="4 5">
    <name type="scientific">Zopfia rhizophila CBS 207.26</name>
    <dbReference type="NCBI Taxonomy" id="1314779"/>
    <lineage>
        <taxon>Eukaryota</taxon>
        <taxon>Fungi</taxon>
        <taxon>Dikarya</taxon>
        <taxon>Ascomycota</taxon>
        <taxon>Pezizomycotina</taxon>
        <taxon>Dothideomycetes</taxon>
        <taxon>Dothideomycetes incertae sedis</taxon>
        <taxon>Zopfiaceae</taxon>
        <taxon>Zopfia</taxon>
    </lineage>
</organism>
<dbReference type="SMART" id="SM00248">
    <property type="entry name" value="ANK"/>
    <property type="match status" value="2"/>
</dbReference>
<evidence type="ECO:0000259" key="2">
    <source>
        <dbReference type="Pfam" id="PF22939"/>
    </source>
</evidence>
<accession>A0A6A6EA42</accession>
<dbReference type="InterPro" id="IPR054471">
    <property type="entry name" value="GPIID_WHD"/>
</dbReference>
<dbReference type="SUPFAM" id="SSF48403">
    <property type="entry name" value="Ankyrin repeat"/>
    <property type="match status" value="1"/>
</dbReference>
<evidence type="ECO:0000313" key="5">
    <source>
        <dbReference type="Proteomes" id="UP000800200"/>
    </source>
</evidence>
<dbReference type="Proteomes" id="UP000800200">
    <property type="component" value="Unassembled WGS sequence"/>
</dbReference>
<dbReference type="EMBL" id="ML994625">
    <property type="protein sequence ID" value="KAF2188023.1"/>
    <property type="molecule type" value="Genomic_DNA"/>
</dbReference>
<dbReference type="InterPro" id="IPR027417">
    <property type="entry name" value="P-loop_NTPase"/>
</dbReference>
<reference evidence="4" key="1">
    <citation type="journal article" date="2020" name="Stud. Mycol.">
        <title>101 Dothideomycetes genomes: a test case for predicting lifestyles and emergence of pathogens.</title>
        <authorList>
            <person name="Haridas S."/>
            <person name="Albert R."/>
            <person name="Binder M."/>
            <person name="Bloem J."/>
            <person name="Labutti K."/>
            <person name="Salamov A."/>
            <person name="Andreopoulos B."/>
            <person name="Baker S."/>
            <person name="Barry K."/>
            <person name="Bills G."/>
            <person name="Bluhm B."/>
            <person name="Cannon C."/>
            <person name="Castanera R."/>
            <person name="Culley D."/>
            <person name="Daum C."/>
            <person name="Ezra D."/>
            <person name="Gonzalez J."/>
            <person name="Henrissat B."/>
            <person name="Kuo A."/>
            <person name="Liang C."/>
            <person name="Lipzen A."/>
            <person name="Lutzoni F."/>
            <person name="Magnuson J."/>
            <person name="Mondo S."/>
            <person name="Nolan M."/>
            <person name="Ohm R."/>
            <person name="Pangilinan J."/>
            <person name="Park H.-J."/>
            <person name="Ramirez L."/>
            <person name="Alfaro M."/>
            <person name="Sun H."/>
            <person name="Tritt A."/>
            <person name="Yoshinaga Y."/>
            <person name="Zwiers L.-H."/>
            <person name="Turgeon B."/>
            <person name="Goodwin S."/>
            <person name="Spatafora J."/>
            <person name="Crous P."/>
            <person name="Grigoriev I."/>
        </authorList>
    </citation>
    <scope>NUCLEOTIDE SEQUENCE</scope>
    <source>
        <strain evidence="4">CBS 207.26</strain>
    </source>
</reference>
<dbReference type="AlphaFoldDB" id="A0A6A6EA42"/>
<keyword evidence="5" id="KW-1185">Reference proteome</keyword>
<keyword evidence="1" id="KW-0677">Repeat</keyword>
<feature type="domain" description="Nephrocystin 3-like N-terminal" evidence="3">
    <location>
        <begin position="236"/>
        <end position="371"/>
    </location>
</feature>
<dbReference type="InterPro" id="IPR036770">
    <property type="entry name" value="Ankyrin_rpt-contain_sf"/>
</dbReference>
<protein>
    <submittedName>
        <fullName evidence="4">Uncharacterized protein</fullName>
    </submittedName>
</protein>
<dbReference type="Gene3D" id="1.25.40.20">
    <property type="entry name" value="Ankyrin repeat-containing domain"/>
    <property type="match status" value="1"/>
</dbReference>
<proteinExistence type="predicted"/>
<evidence type="ECO:0000259" key="3">
    <source>
        <dbReference type="Pfam" id="PF24883"/>
    </source>
</evidence>
<dbReference type="Gene3D" id="3.40.50.300">
    <property type="entry name" value="P-loop containing nucleotide triphosphate hydrolases"/>
    <property type="match status" value="1"/>
</dbReference>
<dbReference type="PANTHER" id="PTHR10039">
    <property type="entry name" value="AMELOGENIN"/>
    <property type="match status" value="1"/>
</dbReference>